<sequence length="54" mass="6171">MDANFRCIEAMKAQVKAEHDTFGLTVMSVSIQMLNFNQPFCEVSQIRILNSFCL</sequence>
<reference evidence="1" key="1">
    <citation type="submission" date="2014-11" db="EMBL/GenBank/DDBJ databases">
        <authorList>
            <person name="Amaro Gonzalez C."/>
        </authorList>
    </citation>
    <scope>NUCLEOTIDE SEQUENCE</scope>
</reference>
<accession>A0A0E9W507</accession>
<proteinExistence type="predicted"/>
<reference evidence="1" key="2">
    <citation type="journal article" date="2015" name="Fish Shellfish Immunol.">
        <title>Early steps in the European eel (Anguilla anguilla)-Vibrio vulnificus interaction in the gills: Role of the RtxA13 toxin.</title>
        <authorList>
            <person name="Callol A."/>
            <person name="Pajuelo D."/>
            <person name="Ebbesson L."/>
            <person name="Teles M."/>
            <person name="MacKenzie S."/>
            <person name="Amaro C."/>
        </authorList>
    </citation>
    <scope>NUCLEOTIDE SEQUENCE</scope>
</reference>
<organism evidence="1">
    <name type="scientific">Anguilla anguilla</name>
    <name type="common">European freshwater eel</name>
    <name type="synonym">Muraena anguilla</name>
    <dbReference type="NCBI Taxonomy" id="7936"/>
    <lineage>
        <taxon>Eukaryota</taxon>
        <taxon>Metazoa</taxon>
        <taxon>Chordata</taxon>
        <taxon>Craniata</taxon>
        <taxon>Vertebrata</taxon>
        <taxon>Euteleostomi</taxon>
        <taxon>Actinopterygii</taxon>
        <taxon>Neopterygii</taxon>
        <taxon>Teleostei</taxon>
        <taxon>Anguilliformes</taxon>
        <taxon>Anguillidae</taxon>
        <taxon>Anguilla</taxon>
    </lineage>
</organism>
<name>A0A0E9W507_ANGAN</name>
<protein>
    <submittedName>
        <fullName evidence="1">Uncharacterized protein</fullName>
    </submittedName>
</protein>
<dbReference type="EMBL" id="GBXM01023133">
    <property type="protein sequence ID" value="JAH85444.1"/>
    <property type="molecule type" value="Transcribed_RNA"/>
</dbReference>
<evidence type="ECO:0000313" key="1">
    <source>
        <dbReference type="EMBL" id="JAH85444.1"/>
    </source>
</evidence>
<dbReference type="AlphaFoldDB" id="A0A0E9W507"/>